<name>A0ABX0RD58_9GAMM</name>
<dbReference type="Proteomes" id="UP001515683">
    <property type="component" value="Unassembled WGS sequence"/>
</dbReference>
<dbReference type="EMBL" id="VWXF01000007">
    <property type="protein sequence ID" value="NIF23286.1"/>
    <property type="molecule type" value="Genomic_DNA"/>
</dbReference>
<evidence type="ECO:0000313" key="1">
    <source>
        <dbReference type="EMBL" id="NIF23286.1"/>
    </source>
</evidence>
<keyword evidence="2" id="KW-1185">Reference proteome</keyword>
<reference evidence="1 2" key="1">
    <citation type="journal article" date="2019" name="bioRxiv">
        <title>Bacteria contribute to plant secondary compound degradation in a generalist herbivore system.</title>
        <authorList>
            <person name="Francoeur C.B."/>
            <person name="Khadempour L."/>
            <person name="Moreira-Soto R.D."/>
            <person name="Gotting K."/>
            <person name="Book A.J."/>
            <person name="Pinto-Tomas A.A."/>
            <person name="Keefover-Ring K."/>
            <person name="Currie C.R."/>
        </authorList>
    </citation>
    <scope>NUCLEOTIDE SEQUENCE [LARGE SCALE GENOMIC DNA]</scope>
    <source>
        <strain evidence="1">Acro-835</strain>
    </source>
</reference>
<accession>A0ABX0RD58</accession>
<sequence>MNKIEHVLPTSWLSSETNGKVTKDSLHVMHQAQEEIAALRFRQAIEMKSEKGVDKGIKHKRNKILRIHGLNVLYNIIDAYRDIPKQGVTRKVKGKSERHTAISTIGKNTQKSSVVKKISALSQIEDEEQADIKNMLADNYQIFEEDELGSFKLMDALLTVRTDIPFIEKIEIMHQSLMKDYRVTDYLSNTIIGKVKRDVSLLQSGKGMIYLIDEIFPATKKASDSEISNSTITVLLLKIMKNSNDKINYHELLMMVNIESSQPQQIKLYRGLRKQPIVLWENQEYRLKKLHQMSKIMKALRTKNENNNKMSFLDSIIFSGDRKI</sequence>
<gene>
    <name evidence="1" type="ORF">F3J40_17015</name>
</gene>
<comment type="caution">
    <text evidence="1">The sequence shown here is derived from an EMBL/GenBank/DDBJ whole genome shotgun (WGS) entry which is preliminary data.</text>
</comment>
<evidence type="ECO:0000313" key="2">
    <source>
        <dbReference type="Proteomes" id="UP001515683"/>
    </source>
</evidence>
<proteinExistence type="predicted"/>
<organism evidence="1 2">
    <name type="scientific">Candidatus Pantoea multigeneris</name>
    <dbReference type="NCBI Taxonomy" id="2608357"/>
    <lineage>
        <taxon>Bacteria</taxon>
        <taxon>Pseudomonadati</taxon>
        <taxon>Pseudomonadota</taxon>
        <taxon>Gammaproteobacteria</taxon>
        <taxon>Enterobacterales</taxon>
        <taxon>Erwiniaceae</taxon>
        <taxon>Pantoea</taxon>
    </lineage>
</organism>
<protein>
    <submittedName>
        <fullName evidence="1">Uncharacterized protein</fullName>
    </submittedName>
</protein>